<evidence type="ECO:0000313" key="11">
    <source>
        <dbReference type="Proteomes" id="UP000242642"/>
    </source>
</evidence>
<evidence type="ECO:0000256" key="8">
    <source>
        <dbReference type="ARBA" id="ARBA00055139"/>
    </source>
</evidence>
<dbReference type="InterPro" id="IPR000819">
    <property type="entry name" value="Peptidase_M17_C"/>
</dbReference>
<dbReference type="SUPFAM" id="SSF53187">
    <property type="entry name" value="Zn-dependent exopeptidases"/>
    <property type="match status" value="1"/>
</dbReference>
<dbReference type="Pfam" id="PF00883">
    <property type="entry name" value="Peptidase_M17"/>
    <property type="match status" value="1"/>
</dbReference>
<dbReference type="Pfam" id="PF12404">
    <property type="entry name" value="DUF3663"/>
    <property type="match status" value="1"/>
</dbReference>
<dbReference type="InterPro" id="IPR011356">
    <property type="entry name" value="Leucine_aapep/pepB"/>
</dbReference>
<dbReference type="OrthoDB" id="9809354at2"/>
<dbReference type="PROSITE" id="PS00631">
    <property type="entry name" value="CYTOSOL_AP"/>
    <property type="match status" value="1"/>
</dbReference>
<dbReference type="Gene3D" id="3.40.630.10">
    <property type="entry name" value="Zn peptidases"/>
    <property type="match status" value="1"/>
</dbReference>
<dbReference type="CDD" id="cd00433">
    <property type="entry name" value="Peptidase_M17"/>
    <property type="match status" value="1"/>
</dbReference>
<dbReference type="GO" id="GO:0070006">
    <property type="term" value="F:metalloaminopeptidase activity"/>
    <property type="evidence" value="ECO:0007669"/>
    <property type="project" value="InterPro"/>
</dbReference>
<keyword evidence="4" id="KW-0645">Protease</keyword>
<evidence type="ECO:0000256" key="5">
    <source>
        <dbReference type="ARBA" id="ARBA00022723"/>
    </source>
</evidence>
<dbReference type="GO" id="GO:0005737">
    <property type="term" value="C:cytoplasm"/>
    <property type="evidence" value="ECO:0007669"/>
    <property type="project" value="InterPro"/>
</dbReference>
<dbReference type="GO" id="GO:0006508">
    <property type="term" value="P:proteolysis"/>
    <property type="evidence" value="ECO:0007669"/>
    <property type="project" value="UniProtKB-KW"/>
</dbReference>
<dbReference type="GO" id="GO:0030145">
    <property type="term" value="F:manganese ion binding"/>
    <property type="evidence" value="ECO:0007669"/>
    <property type="project" value="InterPro"/>
</dbReference>
<dbReference type="RefSeq" id="WP_093318013.1">
    <property type="nucleotide sequence ID" value="NZ_FOHV01000005.1"/>
</dbReference>
<protein>
    <submittedName>
        <fullName evidence="10">PepB aminopeptidase</fullName>
    </submittedName>
</protein>
<evidence type="ECO:0000313" key="10">
    <source>
        <dbReference type="EMBL" id="SES89775.1"/>
    </source>
</evidence>
<dbReference type="Proteomes" id="UP000242642">
    <property type="component" value="Unassembled WGS sequence"/>
</dbReference>
<gene>
    <name evidence="10" type="ORF">SAMN02583745_00810</name>
</gene>
<accession>A0A1I0A6M3</accession>
<dbReference type="PRINTS" id="PR00481">
    <property type="entry name" value="LAMNOPPTDASE"/>
</dbReference>
<dbReference type="InterPro" id="IPR047620">
    <property type="entry name" value="M17_PepB-like_N"/>
</dbReference>
<name>A0A1I0A6M3_9GAMM</name>
<evidence type="ECO:0000256" key="7">
    <source>
        <dbReference type="ARBA" id="ARBA00023211"/>
    </source>
</evidence>
<evidence type="ECO:0000256" key="1">
    <source>
        <dbReference type="ARBA" id="ARBA00009528"/>
    </source>
</evidence>
<dbReference type="STRING" id="1123402.SAMN02583745_00810"/>
<keyword evidence="11" id="KW-1185">Reference proteome</keyword>
<comment type="similarity">
    <text evidence="1">Belongs to the peptidase M17 family.</text>
</comment>
<comment type="function">
    <text evidence="8">Probably plays an important role in intracellular peptide degradation.</text>
</comment>
<evidence type="ECO:0000256" key="2">
    <source>
        <dbReference type="ARBA" id="ARBA00022438"/>
    </source>
</evidence>
<organism evidence="10 11">
    <name type="scientific">Thorsellia anophelis DSM 18579</name>
    <dbReference type="NCBI Taxonomy" id="1123402"/>
    <lineage>
        <taxon>Bacteria</taxon>
        <taxon>Pseudomonadati</taxon>
        <taxon>Pseudomonadota</taxon>
        <taxon>Gammaproteobacteria</taxon>
        <taxon>Enterobacterales</taxon>
        <taxon>Thorselliaceae</taxon>
        <taxon>Thorsellia</taxon>
    </lineage>
</organism>
<dbReference type="AlphaFoldDB" id="A0A1I0A6M3"/>
<evidence type="ECO:0000256" key="4">
    <source>
        <dbReference type="ARBA" id="ARBA00022670"/>
    </source>
</evidence>
<dbReference type="PIRSF" id="PIRSF036388">
    <property type="entry name" value="Ctsl_amnpptdse_B"/>
    <property type="match status" value="1"/>
</dbReference>
<evidence type="ECO:0000256" key="3">
    <source>
        <dbReference type="ARBA" id="ARBA00022490"/>
    </source>
</evidence>
<feature type="domain" description="Cytosol aminopeptidase" evidence="9">
    <location>
        <begin position="296"/>
        <end position="303"/>
    </location>
</feature>
<keyword evidence="6" id="KW-0378">Hydrolase</keyword>
<evidence type="ECO:0000256" key="6">
    <source>
        <dbReference type="ARBA" id="ARBA00022801"/>
    </source>
</evidence>
<evidence type="ECO:0000259" key="9">
    <source>
        <dbReference type="PROSITE" id="PS00631"/>
    </source>
</evidence>
<dbReference type="InterPro" id="IPR008330">
    <property type="entry name" value="Pept_M17_PepB"/>
</dbReference>
<proteinExistence type="inferred from homology"/>
<dbReference type="PANTHER" id="PTHR11963">
    <property type="entry name" value="LEUCINE AMINOPEPTIDASE-RELATED"/>
    <property type="match status" value="1"/>
</dbReference>
<keyword evidence="2 10" id="KW-0031">Aminopeptidase</keyword>
<reference evidence="11" key="1">
    <citation type="submission" date="2016-10" db="EMBL/GenBank/DDBJ databases">
        <authorList>
            <person name="Varghese N."/>
            <person name="Submissions S."/>
        </authorList>
    </citation>
    <scope>NUCLEOTIDE SEQUENCE [LARGE SCALE GENOMIC DNA]</scope>
    <source>
        <strain evidence="11">DSM 18579</strain>
    </source>
</reference>
<sequence>MTNTVAHKLEESVQPQLVVELSTSKAPKIFGESATLSFRTDESNQYIATIHINTSTSLDKVLTVIRSASRKIESQGMRNVHLIGESWTHEHCFAFWQGFWHPKNQISIIYPELVLESKVLLNHWISISKWVREIINLPAEELGPIDLANSALELFTQVAEDKISYEMIVGDDLLEKSYSGLHTVGRGSHRPPVYLKVDYNPTGNPEEPILACLVGKGITFDTGGYSLKASSFMESMKSDMGGAALVSGSLALAMALNVNARIQLILCCADNMVSGNAFRLGDIIHYRNGKTVEVLNTDAEGRLVLADGLIDASSLKPTYIIDCATLTGAAKVALSNDYHALFSFDNNMVHDFCQAASEQHEPFWRLPLDEFHRDQMPSNFADISNTNSAAHTAGASTAAAFLSHFVEPYQNNWLHIDCSATYRKGAVDGWAAGATGIGIRALASYLIVASQQKR</sequence>
<keyword evidence="7" id="KW-0464">Manganese</keyword>
<dbReference type="EMBL" id="FOHV01000005">
    <property type="protein sequence ID" value="SES89775.1"/>
    <property type="molecule type" value="Genomic_DNA"/>
</dbReference>
<keyword evidence="3" id="KW-0963">Cytoplasm</keyword>
<dbReference type="PANTHER" id="PTHR11963:SF20">
    <property type="entry name" value="PEPTIDASE B"/>
    <property type="match status" value="1"/>
</dbReference>
<dbReference type="FunFam" id="3.40.630.10:FF:000037">
    <property type="entry name" value="Peptidase B"/>
    <property type="match status" value="1"/>
</dbReference>
<dbReference type="NCBIfam" id="NF003450">
    <property type="entry name" value="PRK05015.1"/>
    <property type="match status" value="1"/>
</dbReference>
<keyword evidence="5" id="KW-0479">Metal-binding</keyword>